<dbReference type="PANTHER" id="PTHR45911">
    <property type="entry name" value="C2 DOMAIN-CONTAINING PROTEIN"/>
    <property type="match status" value="1"/>
</dbReference>
<dbReference type="InterPro" id="IPR035892">
    <property type="entry name" value="C2_domain_sf"/>
</dbReference>
<dbReference type="PANTHER" id="PTHR45911:SF4">
    <property type="entry name" value="MULTIPLE C2 AND TRANSMEMBRANE DOMAIN-CONTAINING PROTEIN"/>
    <property type="match status" value="1"/>
</dbReference>
<evidence type="ECO:0000313" key="4">
    <source>
        <dbReference type="EMBL" id="KAG2393276.1"/>
    </source>
</evidence>
<dbReference type="AlphaFoldDB" id="A0AA88KRG5"/>
<comment type="caution">
    <text evidence="4">The sequence shown here is derived from an EMBL/GenBank/DDBJ whole genome shotgun (WGS) entry which is preliminary data.</text>
</comment>
<gene>
    <name evidence="4" type="ORF">C9374_006807</name>
</gene>
<organism evidence="4 5">
    <name type="scientific">Naegleria lovaniensis</name>
    <name type="common">Amoeba</name>
    <dbReference type="NCBI Taxonomy" id="51637"/>
    <lineage>
        <taxon>Eukaryota</taxon>
        <taxon>Discoba</taxon>
        <taxon>Heterolobosea</taxon>
        <taxon>Tetramitia</taxon>
        <taxon>Eutetramitia</taxon>
        <taxon>Vahlkampfiidae</taxon>
        <taxon>Naegleria</taxon>
    </lineage>
</organism>
<evidence type="ECO:0000256" key="1">
    <source>
        <dbReference type="ARBA" id="ARBA00022723"/>
    </source>
</evidence>
<dbReference type="Gene3D" id="2.60.40.150">
    <property type="entry name" value="C2 domain"/>
    <property type="match status" value="1"/>
</dbReference>
<evidence type="ECO:0000313" key="5">
    <source>
        <dbReference type="Proteomes" id="UP000816034"/>
    </source>
</evidence>
<dbReference type="GO" id="GO:0005509">
    <property type="term" value="F:calcium ion binding"/>
    <property type="evidence" value="ECO:0007669"/>
    <property type="project" value="TreeGrafter"/>
</dbReference>
<accession>A0AA88KRG5</accession>
<protein>
    <recommendedName>
        <fullName evidence="3">C2 domain-containing protein</fullName>
    </recommendedName>
</protein>
<keyword evidence="5" id="KW-1185">Reference proteome</keyword>
<dbReference type="CDD" id="cd00030">
    <property type="entry name" value="C2"/>
    <property type="match status" value="1"/>
</dbReference>
<evidence type="ECO:0000256" key="2">
    <source>
        <dbReference type="ARBA" id="ARBA00022837"/>
    </source>
</evidence>
<dbReference type="RefSeq" id="XP_044555170.1">
    <property type="nucleotide sequence ID" value="XM_044696708.1"/>
</dbReference>
<dbReference type="InterPro" id="IPR000008">
    <property type="entry name" value="C2_dom"/>
</dbReference>
<dbReference type="SMART" id="SM00239">
    <property type="entry name" value="C2"/>
    <property type="match status" value="1"/>
</dbReference>
<keyword evidence="2" id="KW-0106">Calcium</keyword>
<dbReference type="PROSITE" id="PS50004">
    <property type="entry name" value="C2"/>
    <property type="match status" value="1"/>
</dbReference>
<dbReference type="EMBL" id="PYSW02000002">
    <property type="protein sequence ID" value="KAG2393276.1"/>
    <property type="molecule type" value="Genomic_DNA"/>
</dbReference>
<dbReference type="GeneID" id="68099261"/>
<feature type="domain" description="C2" evidence="3">
    <location>
        <begin position="5"/>
        <end position="143"/>
    </location>
</feature>
<proteinExistence type="predicted"/>
<dbReference type="GO" id="GO:0016020">
    <property type="term" value="C:membrane"/>
    <property type="evidence" value="ECO:0007669"/>
    <property type="project" value="TreeGrafter"/>
</dbReference>
<reference evidence="4 5" key="1">
    <citation type="journal article" date="2018" name="BMC Genomics">
        <title>The genome of Naegleria lovaniensis, the basis for a comparative approach to unravel pathogenicity factors of the human pathogenic amoeba N. fowleri.</title>
        <authorList>
            <person name="Liechti N."/>
            <person name="Schurch N."/>
            <person name="Bruggmann R."/>
            <person name="Wittwer M."/>
        </authorList>
    </citation>
    <scope>NUCLEOTIDE SEQUENCE [LARGE SCALE GENOMIC DNA]</scope>
    <source>
        <strain evidence="4 5">ATCC 30569</strain>
    </source>
</reference>
<dbReference type="Proteomes" id="UP000816034">
    <property type="component" value="Unassembled WGS sequence"/>
</dbReference>
<dbReference type="SUPFAM" id="SSF49562">
    <property type="entry name" value="C2 domain (Calcium/lipid-binding domain, CaLB)"/>
    <property type="match status" value="1"/>
</dbReference>
<keyword evidence="1" id="KW-0479">Metal-binding</keyword>
<sequence length="456" mass="51115">MQSSNATSTVVTKKPTRGLLIDDLVELFIMEGQSLPATDVNGLSDPYVSISTSSKLALQSNNNNNNLSESVVFKPLAQTKAVYKSLNPVWNSRFSILYDAILLFDSIRLHVMDKDVLSRDDFIGEICIDLSQTSLVNVIRKESKSISPQHVNSKMVFEYSIYRNDPLLQLVNGKVNATYGSNHSSSSSPRSGSSTMAVEDLKLTAFSSPSLSGLNLFVPLNWTQVTRESPEFGIIPDSSIPSVTFINERGFKDEEDLHVEVGEHVTFQCVTLPSQSEMSLEQKIEHVFREQILENLQKLHSSPIEIVFEEYSNSVGKLFEKDSSLFYFHIQYVYKNRKYHLEEPGVNARYFFITGNSGDTDRALIVKFATEHSVYESSSTLQDKNKDQSLMGRLKQVTTSTANSLNPLVQGGILFPTRPKFFDTKLVSGEKDITPQIALHPIVKELQQVLTKLSFD</sequence>
<name>A0AA88KRG5_NAELO</name>
<evidence type="ECO:0000259" key="3">
    <source>
        <dbReference type="PROSITE" id="PS50004"/>
    </source>
</evidence>
<dbReference type="Pfam" id="PF00168">
    <property type="entry name" value="C2"/>
    <property type="match status" value="1"/>
</dbReference>